<keyword evidence="1" id="KW-0433">Leucine-rich repeat</keyword>
<organism evidence="3 4">
    <name type="scientific">Asbolus verrucosus</name>
    <name type="common">Desert ironclad beetle</name>
    <dbReference type="NCBI Taxonomy" id="1661398"/>
    <lineage>
        <taxon>Eukaryota</taxon>
        <taxon>Metazoa</taxon>
        <taxon>Ecdysozoa</taxon>
        <taxon>Arthropoda</taxon>
        <taxon>Hexapoda</taxon>
        <taxon>Insecta</taxon>
        <taxon>Pterygota</taxon>
        <taxon>Neoptera</taxon>
        <taxon>Endopterygota</taxon>
        <taxon>Coleoptera</taxon>
        <taxon>Polyphaga</taxon>
        <taxon>Cucujiformia</taxon>
        <taxon>Tenebrionidae</taxon>
        <taxon>Pimeliinae</taxon>
        <taxon>Asbolus</taxon>
    </lineage>
</organism>
<evidence type="ECO:0008006" key="5">
    <source>
        <dbReference type="Google" id="ProtNLM"/>
    </source>
</evidence>
<reference evidence="3 4" key="1">
    <citation type="submission" date="2017-03" db="EMBL/GenBank/DDBJ databases">
        <title>Genome of the blue death feigning beetle - Asbolus verrucosus.</title>
        <authorList>
            <person name="Rider S.D."/>
        </authorList>
    </citation>
    <scope>NUCLEOTIDE SEQUENCE [LARGE SCALE GENOMIC DNA]</scope>
    <source>
        <strain evidence="3">Butters</strain>
        <tissue evidence="3">Head and leg muscle</tissue>
    </source>
</reference>
<accession>A0A482V9N1</accession>
<dbReference type="Gene3D" id="3.80.10.10">
    <property type="entry name" value="Ribonuclease Inhibitor"/>
    <property type="match status" value="2"/>
</dbReference>
<dbReference type="SUPFAM" id="SSF52075">
    <property type="entry name" value="Outer arm dynein light chain 1"/>
    <property type="match status" value="1"/>
</dbReference>
<evidence type="ECO:0000313" key="3">
    <source>
        <dbReference type="EMBL" id="RZB39893.1"/>
    </source>
</evidence>
<evidence type="ECO:0000313" key="4">
    <source>
        <dbReference type="Proteomes" id="UP000292052"/>
    </source>
</evidence>
<dbReference type="OrthoDB" id="5273213at2759"/>
<name>A0A482V9N1_ASBVE</name>
<dbReference type="STRING" id="1661398.A0A482V9N1"/>
<protein>
    <recommendedName>
        <fullName evidence="5">Tubulin-specific chaperone E</fullName>
    </recommendedName>
</protein>
<comment type="caution">
    <text evidence="3">The sequence shown here is derived from an EMBL/GenBank/DDBJ whole genome shotgun (WGS) entry which is preliminary data.</text>
</comment>
<dbReference type="EMBL" id="QDEB01124343">
    <property type="protein sequence ID" value="RZB39893.1"/>
    <property type="molecule type" value="Genomic_DNA"/>
</dbReference>
<sequence length="299" mass="34337">MELSWDCVLKITQIFPNLEEFRAPHNKIERLTSIEGHFLNLKLLDIEGNKIEKWSEVCKLGSAPRLEQLNLENIGLSSIEFKGDELKVSAFSALKKLCIVNNLLNEWQSIGELNRLENLDSLKISKNPIIETEDKNTVHQIIVAKIANLKILNGVEIEPGERRGAEYDYIKKYGLEWLQAKGTNQEAEFLKSHNRYLELIQKYGEPEESELTTKPKVIKSSLIELDLIYEGVNVVKKLPPTMTVQKLMIITQKLFCLNERPHLTYISSEDSHIEIPLENELKEIGVYAMKNGDQIIVRK</sequence>
<dbReference type="PANTHER" id="PTHR18849">
    <property type="entry name" value="LEUCINE RICH REPEAT PROTEIN"/>
    <property type="match status" value="1"/>
</dbReference>
<proteinExistence type="predicted"/>
<dbReference type="SUPFAM" id="SSF54236">
    <property type="entry name" value="Ubiquitin-like"/>
    <property type="match status" value="1"/>
</dbReference>
<evidence type="ECO:0000256" key="2">
    <source>
        <dbReference type="ARBA" id="ARBA00022737"/>
    </source>
</evidence>
<gene>
    <name evidence="3" type="ORF">BDFB_013922</name>
</gene>
<dbReference type="GO" id="GO:0007010">
    <property type="term" value="P:cytoskeleton organization"/>
    <property type="evidence" value="ECO:0007669"/>
    <property type="project" value="TreeGrafter"/>
</dbReference>
<dbReference type="PROSITE" id="PS51450">
    <property type="entry name" value="LRR"/>
    <property type="match status" value="1"/>
</dbReference>
<keyword evidence="4" id="KW-1185">Reference proteome</keyword>
<keyword evidence="2" id="KW-0677">Repeat</keyword>
<dbReference type="InterPro" id="IPR029071">
    <property type="entry name" value="Ubiquitin-like_domsf"/>
</dbReference>
<dbReference type="InterPro" id="IPR044079">
    <property type="entry name" value="Ubl_TBCE"/>
</dbReference>
<evidence type="ECO:0000256" key="1">
    <source>
        <dbReference type="ARBA" id="ARBA00022614"/>
    </source>
</evidence>
<dbReference type="Proteomes" id="UP000292052">
    <property type="component" value="Unassembled WGS sequence"/>
</dbReference>
<dbReference type="PANTHER" id="PTHR18849:SF0">
    <property type="entry name" value="CILIA- AND FLAGELLA-ASSOCIATED PROTEIN 410-RELATED"/>
    <property type="match status" value="1"/>
</dbReference>
<dbReference type="InterPro" id="IPR001611">
    <property type="entry name" value="Leu-rich_rpt"/>
</dbReference>
<dbReference type="AlphaFoldDB" id="A0A482V9N1"/>
<dbReference type="InterPro" id="IPR032675">
    <property type="entry name" value="LRR_dom_sf"/>
</dbReference>
<dbReference type="CDD" id="cd17044">
    <property type="entry name" value="Ubl_TBCE"/>
    <property type="match status" value="1"/>
</dbReference>
<dbReference type="Gene3D" id="3.10.20.90">
    <property type="entry name" value="Phosphatidylinositol 3-kinase Catalytic Subunit, Chain A, domain 1"/>
    <property type="match status" value="1"/>
</dbReference>